<feature type="domain" description="HAT C-terminal dimerisation" evidence="2">
    <location>
        <begin position="60"/>
        <end position="108"/>
    </location>
</feature>
<dbReference type="PANTHER" id="PTHR46790">
    <property type="entry name" value="CENTROMERE PROTEIN N"/>
    <property type="match status" value="1"/>
</dbReference>
<feature type="signal peptide" evidence="1">
    <location>
        <begin position="1"/>
        <end position="18"/>
    </location>
</feature>
<accession>A0A7R9P7V7</accession>
<dbReference type="PANTHER" id="PTHR46790:SF1">
    <property type="entry name" value="CENTROMERE PROTEIN N"/>
    <property type="match status" value="1"/>
</dbReference>
<dbReference type="InterPro" id="IPR008906">
    <property type="entry name" value="HATC_C_dom"/>
</dbReference>
<dbReference type="EMBL" id="OE181320">
    <property type="protein sequence ID" value="CAD7572966.1"/>
    <property type="molecule type" value="Genomic_DNA"/>
</dbReference>
<sequence>MLFLLSHLAMLTSLEMNGEYFSVNKISDDWNCTQDGQGVVSKRIDQYWGKIFNMKDPLGHPKYPELTRLVKAILVLPHGNADVERGFSQTSNYLTDNRTCLSEASISATQYHSRRTSLKRGVGPISCTEVLNCLSRALKLFKLTEFKSIVLPLFEEITWSEVKKRIVKEKKTFTVQSLTDLLINQVKRLEVDELLARVHNLQLLEKAVHPERVIWKAVYLEQGEGRFCTKWSAKFFQQELKRKCTTNNLSTVIQVIHRNNLLWIMVVVKKVVHNRGIQLGRPTYLAFVPLDKYLFFACGATNSLLNAVKETFGADYIKKCNLSGRDIKSLYQMLKNKENSAFNTRSVVLNNQTFTRVVHPERTLHGLDFSRTNDRRRYIKSLLGDNPPVVQRLEIEVRNCRWQAKHLVRGIDMKLSSTVTLTAPNIPDMIENMATTGALRIPAPHFIGQYCHLGKNLITLRPTEEHEGSDIVF</sequence>
<proteinExistence type="predicted"/>
<keyword evidence="1" id="KW-0732">Signal</keyword>
<protein>
    <submittedName>
        <fullName evidence="3">(California timema) hypothetical protein</fullName>
    </submittedName>
</protein>
<dbReference type="Pfam" id="PF05699">
    <property type="entry name" value="Dimer_Tnp_hAT"/>
    <property type="match status" value="1"/>
</dbReference>
<organism evidence="3">
    <name type="scientific">Timema californicum</name>
    <name type="common">California timema</name>
    <name type="synonym">Walking stick</name>
    <dbReference type="NCBI Taxonomy" id="61474"/>
    <lineage>
        <taxon>Eukaryota</taxon>
        <taxon>Metazoa</taxon>
        <taxon>Ecdysozoa</taxon>
        <taxon>Arthropoda</taxon>
        <taxon>Hexapoda</taxon>
        <taxon>Insecta</taxon>
        <taxon>Pterygota</taxon>
        <taxon>Neoptera</taxon>
        <taxon>Polyneoptera</taxon>
        <taxon>Phasmatodea</taxon>
        <taxon>Timematodea</taxon>
        <taxon>Timematoidea</taxon>
        <taxon>Timematidae</taxon>
        <taxon>Timema</taxon>
    </lineage>
</organism>
<name>A0A7R9P7V7_TIMCA</name>
<reference evidence="3" key="1">
    <citation type="submission" date="2020-11" db="EMBL/GenBank/DDBJ databases">
        <authorList>
            <person name="Tran Van P."/>
        </authorList>
    </citation>
    <scope>NUCLEOTIDE SEQUENCE</scope>
</reference>
<dbReference type="GO" id="GO:0046983">
    <property type="term" value="F:protein dimerization activity"/>
    <property type="evidence" value="ECO:0007669"/>
    <property type="project" value="InterPro"/>
</dbReference>
<evidence type="ECO:0000313" key="3">
    <source>
        <dbReference type="EMBL" id="CAD7572966.1"/>
    </source>
</evidence>
<feature type="chain" id="PRO_5031061305" evidence="1">
    <location>
        <begin position="19"/>
        <end position="473"/>
    </location>
</feature>
<dbReference type="AlphaFoldDB" id="A0A7R9P7V7"/>
<evidence type="ECO:0000256" key="1">
    <source>
        <dbReference type="SAM" id="SignalP"/>
    </source>
</evidence>
<gene>
    <name evidence="3" type="ORF">TCMB3V08_LOCUS5610</name>
</gene>
<evidence type="ECO:0000259" key="2">
    <source>
        <dbReference type="Pfam" id="PF05699"/>
    </source>
</evidence>
<dbReference type="GO" id="GO:0005654">
    <property type="term" value="C:nucleoplasm"/>
    <property type="evidence" value="ECO:0007669"/>
    <property type="project" value="TreeGrafter"/>
</dbReference>
<dbReference type="InterPro" id="IPR052011">
    <property type="entry name" value="CENP-NAC/CAD_complex"/>
</dbReference>